<protein>
    <submittedName>
        <fullName evidence="2">DUF4843 domain-containing protein</fullName>
    </submittedName>
</protein>
<evidence type="ECO:0000313" key="2">
    <source>
        <dbReference type="EMBL" id="MDM1048849.1"/>
    </source>
</evidence>
<comment type="caution">
    <text evidence="2">The sequence shown here is derived from an EMBL/GenBank/DDBJ whole genome shotgun (WGS) entry which is preliminary data.</text>
</comment>
<feature type="chain" id="PRO_5047256613" evidence="1">
    <location>
        <begin position="23"/>
        <end position="267"/>
    </location>
</feature>
<evidence type="ECO:0000313" key="3">
    <source>
        <dbReference type="Proteomes" id="UP001170954"/>
    </source>
</evidence>
<dbReference type="RefSeq" id="WP_187774014.1">
    <property type="nucleotide sequence ID" value="NZ_CP030848.1"/>
</dbReference>
<sequence>MNTLKIKLFFASLFLLALSACNEDKLDLYDQEATGSSIYFYTPYATANQSVPTTQHKFSFAFEQLEVKEKTIDIPVRITGIPQSTDREFSIKFDPNSTLKEGTHFVLENDKLFVPADSIKSSVSIKLIRTADLQTEPLELRMKLVKSADFNTYFREQFNIAKTKATSVLDFSLVVDDIFGAPYAWIQYSSRFEPALGKYSKEKFNLLLEIFDLDVELFTDPTVNPNTAFGISTMTYWKNYFKYWLLKEKEAGRIHVDGNGDPITIPN</sequence>
<dbReference type="PROSITE" id="PS51257">
    <property type="entry name" value="PROKAR_LIPOPROTEIN"/>
    <property type="match status" value="1"/>
</dbReference>
<proteinExistence type="predicted"/>
<dbReference type="InterPro" id="IPR032299">
    <property type="entry name" value="DUF4843"/>
</dbReference>
<accession>A0ABT7NNM9</accession>
<name>A0ABT7NNM9_9SPHI</name>
<organism evidence="2 3">
    <name type="scientific">Sphingobacterium hotanense</name>
    <dbReference type="NCBI Taxonomy" id="649196"/>
    <lineage>
        <taxon>Bacteria</taxon>
        <taxon>Pseudomonadati</taxon>
        <taxon>Bacteroidota</taxon>
        <taxon>Sphingobacteriia</taxon>
        <taxon>Sphingobacteriales</taxon>
        <taxon>Sphingobacteriaceae</taxon>
        <taxon>Sphingobacterium</taxon>
    </lineage>
</organism>
<keyword evidence="3" id="KW-1185">Reference proteome</keyword>
<dbReference type="Pfam" id="PF16132">
    <property type="entry name" value="DUF4843"/>
    <property type="match status" value="1"/>
</dbReference>
<dbReference type="Proteomes" id="UP001170954">
    <property type="component" value="Unassembled WGS sequence"/>
</dbReference>
<dbReference type="EMBL" id="JACAGK010000031">
    <property type="protein sequence ID" value="MDM1048849.1"/>
    <property type="molecule type" value="Genomic_DNA"/>
</dbReference>
<evidence type="ECO:0000256" key="1">
    <source>
        <dbReference type="SAM" id="SignalP"/>
    </source>
</evidence>
<keyword evidence="1" id="KW-0732">Signal</keyword>
<reference evidence="2" key="1">
    <citation type="submission" date="2020-06" db="EMBL/GenBank/DDBJ databases">
        <authorList>
            <person name="Dong N."/>
        </authorList>
    </citation>
    <scope>NUCLEOTIDE SEQUENCE</scope>
    <source>
        <strain evidence="2">R1692</strain>
    </source>
</reference>
<reference evidence="2" key="2">
    <citation type="journal article" date="2022" name="Sci. Total Environ.">
        <title>Prevalence, transmission, and molecular epidemiology of tet(X)-positive bacteria among humans, animals, and environmental niches in China: An epidemiological, and genomic-based study.</title>
        <authorList>
            <person name="Dong N."/>
            <person name="Zeng Y."/>
            <person name="Cai C."/>
            <person name="Sun C."/>
            <person name="Lu J."/>
            <person name="Liu C."/>
            <person name="Zhou H."/>
            <person name="Sun Q."/>
            <person name="Shu L."/>
            <person name="Wang H."/>
            <person name="Wang Y."/>
            <person name="Wang S."/>
            <person name="Wu C."/>
            <person name="Chan E.W."/>
            <person name="Chen G."/>
            <person name="Shen Z."/>
            <person name="Chen S."/>
            <person name="Zhang R."/>
        </authorList>
    </citation>
    <scope>NUCLEOTIDE SEQUENCE</scope>
    <source>
        <strain evidence="2">R1692</strain>
    </source>
</reference>
<gene>
    <name evidence="2" type="ORF">HX018_11455</name>
</gene>
<feature type="signal peptide" evidence="1">
    <location>
        <begin position="1"/>
        <end position="22"/>
    </location>
</feature>